<comment type="caution">
    <text evidence="1">The sequence shown here is derived from an EMBL/GenBank/DDBJ whole genome shotgun (WGS) entry which is preliminary data.</text>
</comment>
<gene>
    <name evidence="1" type="ORF">WJX72_006889</name>
</gene>
<dbReference type="Proteomes" id="UP001489004">
    <property type="component" value="Unassembled WGS sequence"/>
</dbReference>
<sequence>MVEVVLYQQRSALSRSICRRICHPEAATSGVPLCSSRCQGRGLGIELVNTRQCSDGVCGTHGERLQLPRERAAKHPKAKHSLEWRGSRSTWQLSSPMCVKSNADTANCGLPVAGYVYVYF</sequence>
<evidence type="ECO:0000313" key="2">
    <source>
        <dbReference type="Proteomes" id="UP001489004"/>
    </source>
</evidence>
<protein>
    <submittedName>
        <fullName evidence="1">Uncharacterized protein</fullName>
    </submittedName>
</protein>
<accession>A0AAW1PE16</accession>
<reference evidence="1 2" key="1">
    <citation type="journal article" date="2024" name="Nat. Commun.">
        <title>Phylogenomics reveals the evolutionary origins of lichenization in chlorophyte algae.</title>
        <authorList>
            <person name="Puginier C."/>
            <person name="Libourel C."/>
            <person name="Otte J."/>
            <person name="Skaloud P."/>
            <person name="Haon M."/>
            <person name="Grisel S."/>
            <person name="Petersen M."/>
            <person name="Berrin J.G."/>
            <person name="Delaux P.M."/>
            <person name="Dal Grande F."/>
            <person name="Keller J."/>
        </authorList>
    </citation>
    <scope>NUCLEOTIDE SEQUENCE [LARGE SCALE GENOMIC DNA]</scope>
    <source>
        <strain evidence="1 2">SAG 2043</strain>
    </source>
</reference>
<keyword evidence="2" id="KW-1185">Reference proteome</keyword>
<organism evidence="1 2">
    <name type="scientific">[Myrmecia] bisecta</name>
    <dbReference type="NCBI Taxonomy" id="41462"/>
    <lineage>
        <taxon>Eukaryota</taxon>
        <taxon>Viridiplantae</taxon>
        <taxon>Chlorophyta</taxon>
        <taxon>core chlorophytes</taxon>
        <taxon>Trebouxiophyceae</taxon>
        <taxon>Trebouxiales</taxon>
        <taxon>Trebouxiaceae</taxon>
        <taxon>Myrmecia</taxon>
    </lineage>
</organism>
<proteinExistence type="predicted"/>
<dbReference type="EMBL" id="JALJOR010000012">
    <property type="protein sequence ID" value="KAK9807711.1"/>
    <property type="molecule type" value="Genomic_DNA"/>
</dbReference>
<name>A0AAW1PE16_9CHLO</name>
<dbReference type="AlphaFoldDB" id="A0AAW1PE16"/>
<evidence type="ECO:0000313" key="1">
    <source>
        <dbReference type="EMBL" id="KAK9807711.1"/>
    </source>
</evidence>